<sequence>MIHSGEERTNGIRCRFNPSIGINFQGAKISSDTGILLLREIDERFGITSALEGILQDSRNVSQTQHSCTDLLRQRVYQIAAGYEDCNDANELRKDPALRLALDKNNAYAASQSLLSRFENKILGNRQGLQALDGVLERSIDPLLKREGKARLILDLDSSEDPAHGRQEGVNYNGHFRKNCYHPLFCFTSSGICLAGKLREGNVHSAHGALEMLSPIVERYRKHFKQFWLRGDAAFAKPELYAYCEAKRMTYFIRLKSNNALKKLIEPHLERPTGNLLKSGIQEKFIDLSYQAGSWEKPRRVV</sequence>
<dbReference type="EMBL" id="UINC01050100">
    <property type="protein sequence ID" value="SVB62663.1"/>
    <property type="molecule type" value="Genomic_DNA"/>
</dbReference>
<organism evidence="2">
    <name type="scientific">marine metagenome</name>
    <dbReference type="NCBI Taxonomy" id="408172"/>
    <lineage>
        <taxon>unclassified sequences</taxon>
        <taxon>metagenomes</taxon>
        <taxon>ecological metagenomes</taxon>
    </lineage>
</organism>
<evidence type="ECO:0000259" key="1">
    <source>
        <dbReference type="Pfam" id="PF13701"/>
    </source>
</evidence>
<feature type="domain" description="Transposase DDE" evidence="1">
    <location>
        <begin position="16"/>
        <end position="302"/>
    </location>
</feature>
<feature type="non-terminal residue" evidence="2">
    <location>
        <position position="302"/>
    </location>
</feature>
<protein>
    <recommendedName>
        <fullName evidence="1">Transposase DDE domain-containing protein</fullName>
    </recommendedName>
</protein>
<reference evidence="2" key="1">
    <citation type="submission" date="2018-05" db="EMBL/GenBank/DDBJ databases">
        <authorList>
            <person name="Lanie J.A."/>
            <person name="Ng W.-L."/>
            <person name="Kazmierczak K.M."/>
            <person name="Andrzejewski T.M."/>
            <person name="Davidsen T.M."/>
            <person name="Wayne K.J."/>
            <person name="Tettelin H."/>
            <person name="Glass J.I."/>
            <person name="Rusch D."/>
            <person name="Podicherti R."/>
            <person name="Tsui H.-C.T."/>
            <person name="Winkler M.E."/>
        </authorList>
    </citation>
    <scope>NUCLEOTIDE SEQUENCE</scope>
</reference>
<dbReference type="InterPro" id="IPR025668">
    <property type="entry name" value="Tnp_DDE_dom"/>
</dbReference>
<name>A0A382FKC5_9ZZZZ</name>
<dbReference type="Pfam" id="PF13701">
    <property type="entry name" value="DDE_Tnp_1_4"/>
    <property type="match status" value="1"/>
</dbReference>
<proteinExistence type="predicted"/>
<accession>A0A382FKC5</accession>
<evidence type="ECO:0000313" key="2">
    <source>
        <dbReference type="EMBL" id="SVB62663.1"/>
    </source>
</evidence>
<dbReference type="InterPro" id="IPR047960">
    <property type="entry name" value="Transpos_IS1380"/>
</dbReference>
<dbReference type="AlphaFoldDB" id="A0A382FKC5"/>
<dbReference type="NCBIfam" id="NF033539">
    <property type="entry name" value="transpos_IS1380"/>
    <property type="match status" value="1"/>
</dbReference>
<gene>
    <name evidence="2" type="ORF">METZ01_LOCUS215517</name>
</gene>